<keyword evidence="3" id="KW-0812">Transmembrane</keyword>
<dbReference type="PANTHER" id="PTHR43731">
    <property type="entry name" value="RHOMBOID PROTEASE"/>
    <property type="match status" value="1"/>
</dbReference>
<evidence type="ECO:0000256" key="5">
    <source>
        <dbReference type="ARBA" id="ARBA00022989"/>
    </source>
</evidence>
<evidence type="ECO:0000256" key="6">
    <source>
        <dbReference type="ARBA" id="ARBA00023136"/>
    </source>
</evidence>
<dbReference type="InterPro" id="IPR050925">
    <property type="entry name" value="Rhomboid_protease_S54"/>
</dbReference>
<keyword evidence="9" id="KW-1185">Reference proteome</keyword>
<comment type="subcellular location">
    <subcellularLocation>
        <location evidence="1">Membrane</location>
        <topology evidence="1">Multi-pass membrane protein</topology>
    </subcellularLocation>
</comment>
<dbReference type="InterPro" id="IPR022764">
    <property type="entry name" value="Peptidase_S54_rhomboid_dom"/>
</dbReference>
<dbReference type="RefSeq" id="WP_151077701.1">
    <property type="nucleotide sequence ID" value="NZ_CP047647.1"/>
</dbReference>
<dbReference type="Proteomes" id="UP000326380">
    <property type="component" value="Unassembled WGS sequence"/>
</dbReference>
<evidence type="ECO:0000259" key="7">
    <source>
        <dbReference type="Pfam" id="PF01694"/>
    </source>
</evidence>
<dbReference type="GO" id="GO:0016020">
    <property type="term" value="C:membrane"/>
    <property type="evidence" value="ECO:0007669"/>
    <property type="project" value="UniProtKB-SubCell"/>
</dbReference>
<dbReference type="GO" id="GO:0004252">
    <property type="term" value="F:serine-type endopeptidase activity"/>
    <property type="evidence" value="ECO:0007669"/>
    <property type="project" value="InterPro"/>
</dbReference>
<comment type="caution">
    <text evidence="8">The sequence shown here is derived from an EMBL/GenBank/DDBJ whole genome shotgun (WGS) entry which is preliminary data.</text>
</comment>
<feature type="domain" description="Peptidase S54 rhomboid" evidence="7">
    <location>
        <begin position="115"/>
        <end position="255"/>
    </location>
</feature>
<dbReference type="InterPro" id="IPR035952">
    <property type="entry name" value="Rhomboid-like_sf"/>
</dbReference>
<gene>
    <name evidence="8" type="ORF">F0P96_04835</name>
</gene>
<organism evidence="8 9">
    <name type="scientific">Hymenobacter busanensis</name>
    <dbReference type="NCBI Taxonomy" id="2607656"/>
    <lineage>
        <taxon>Bacteria</taxon>
        <taxon>Pseudomonadati</taxon>
        <taxon>Bacteroidota</taxon>
        <taxon>Cytophagia</taxon>
        <taxon>Cytophagales</taxon>
        <taxon>Hymenobacteraceae</taxon>
        <taxon>Hymenobacter</taxon>
    </lineage>
</organism>
<evidence type="ECO:0000256" key="4">
    <source>
        <dbReference type="ARBA" id="ARBA00022801"/>
    </source>
</evidence>
<evidence type="ECO:0000313" key="8">
    <source>
        <dbReference type="EMBL" id="KAA9338176.1"/>
    </source>
</evidence>
<evidence type="ECO:0000313" key="9">
    <source>
        <dbReference type="Proteomes" id="UP000326380"/>
    </source>
</evidence>
<accession>A0A7L5A0U3</accession>
<protein>
    <submittedName>
        <fullName evidence="8">Rhomboid family intramembrane serine protease</fullName>
    </submittedName>
</protein>
<comment type="similarity">
    <text evidence="2">Belongs to the peptidase S54 family.</text>
</comment>
<reference evidence="8 9" key="1">
    <citation type="submission" date="2019-09" db="EMBL/GenBank/DDBJ databases">
        <title>Genome sequence of Hymenobacter sp. M3.</title>
        <authorList>
            <person name="Srinivasan S."/>
        </authorList>
    </citation>
    <scope>NUCLEOTIDE SEQUENCE [LARGE SCALE GENOMIC DNA]</scope>
    <source>
        <strain evidence="8 9">M3</strain>
    </source>
</reference>
<proteinExistence type="inferred from homology"/>
<evidence type="ECO:0000256" key="1">
    <source>
        <dbReference type="ARBA" id="ARBA00004141"/>
    </source>
</evidence>
<keyword evidence="6" id="KW-0472">Membrane</keyword>
<evidence type="ECO:0000256" key="2">
    <source>
        <dbReference type="ARBA" id="ARBA00009045"/>
    </source>
</evidence>
<dbReference type="SUPFAM" id="SSF144091">
    <property type="entry name" value="Rhomboid-like"/>
    <property type="match status" value="1"/>
</dbReference>
<dbReference type="EMBL" id="VTWU01000002">
    <property type="protein sequence ID" value="KAA9338176.1"/>
    <property type="molecule type" value="Genomic_DNA"/>
</dbReference>
<keyword evidence="5" id="KW-1133">Transmembrane helix</keyword>
<dbReference type="Pfam" id="PF01694">
    <property type="entry name" value="Rhomboid"/>
    <property type="match status" value="1"/>
</dbReference>
<name>A0A7L5A0U3_9BACT</name>
<sequence length="268" mass="28109">MESGPSALTDAFARKTDAELLYLTQHPHSFAPPLVEAAWAELHRRGQVPPSEPLPKPVPAPVPALHRSMALTLALALLNMLVYLLMVAAGVDAFQPSGAALVAWGSNYSSLVLAGQWWRLLTSCALHGGLWHLLLNSYALLVIGALLEPLVGRGRLLLAYVLSGLGGAAASLWWHLPAGVNSVGASGAIFGLYGFMLAFAARSSSRLSRSERSALLVHTLYMVGSSFAVANQPGIDQAAHVGGLLTGALFGSILILGGLVKKLPGITR</sequence>
<keyword evidence="4" id="KW-0378">Hydrolase</keyword>
<keyword evidence="8" id="KW-0645">Protease</keyword>
<dbReference type="PANTHER" id="PTHR43731:SF14">
    <property type="entry name" value="PRESENILIN-ASSOCIATED RHOMBOID-LIKE PROTEIN, MITOCHONDRIAL"/>
    <property type="match status" value="1"/>
</dbReference>
<dbReference type="AlphaFoldDB" id="A0A7L5A0U3"/>
<evidence type="ECO:0000256" key="3">
    <source>
        <dbReference type="ARBA" id="ARBA00022692"/>
    </source>
</evidence>
<dbReference type="GO" id="GO:0006508">
    <property type="term" value="P:proteolysis"/>
    <property type="evidence" value="ECO:0007669"/>
    <property type="project" value="UniProtKB-KW"/>
</dbReference>
<dbReference type="Gene3D" id="1.20.1540.10">
    <property type="entry name" value="Rhomboid-like"/>
    <property type="match status" value="1"/>
</dbReference>